<sequence length="208" mass="23495">MTTNLKKENNTPIFSILAAALLLCAGFQLGFDRLPDLTEALVAGTASTIFSAVLVMLTNLLSHNIKHKIIFTRFTNEMPACRINKLCRKDSRIDYQAAKERWSKVFDSATPAFERNSLWYRHIYKPVKDTNEVRQAHRSFLLYRDVFSGLVMLFITAFVWHLLGDPELIGEIVPEVFWVLGIFSALSLIAARNSGNRFVVNAVATALD</sequence>
<evidence type="ECO:0000256" key="1">
    <source>
        <dbReference type="SAM" id="Phobius"/>
    </source>
</evidence>
<name>A0ABQ0MZM0_9GAMM</name>
<protein>
    <recommendedName>
        <fullName evidence="4">SMODS and SLOG-associating 2TM effector domain-containing protein</fullName>
    </recommendedName>
</protein>
<keyword evidence="1" id="KW-0472">Membrane</keyword>
<dbReference type="EMBL" id="BDQM01000025">
    <property type="protein sequence ID" value="GAW97076.1"/>
    <property type="molecule type" value="Genomic_DNA"/>
</dbReference>
<comment type="caution">
    <text evidence="2">The sequence shown here is derived from an EMBL/GenBank/DDBJ whole genome shotgun (WGS) entry which is preliminary data.</text>
</comment>
<keyword evidence="3" id="KW-1185">Reference proteome</keyword>
<evidence type="ECO:0000313" key="3">
    <source>
        <dbReference type="Proteomes" id="UP000197068"/>
    </source>
</evidence>
<keyword evidence="1" id="KW-1133">Transmembrane helix</keyword>
<feature type="transmembrane region" description="Helical" evidence="1">
    <location>
        <begin position="41"/>
        <end position="61"/>
    </location>
</feature>
<proteinExistence type="predicted"/>
<feature type="transmembrane region" description="Helical" evidence="1">
    <location>
        <begin position="12"/>
        <end position="29"/>
    </location>
</feature>
<evidence type="ECO:0000313" key="2">
    <source>
        <dbReference type="EMBL" id="GAW97076.1"/>
    </source>
</evidence>
<reference evidence="2 3" key="1">
    <citation type="submission" date="2017-06" db="EMBL/GenBank/DDBJ databases">
        <title>Whole Genome Sequences of Colwellia marinimaniae MTCD1.</title>
        <authorList>
            <person name="Kusumoto H."/>
            <person name="Inoue M."/>
            <person name="Tanikawa K."/>
            <person name="Maeji H."/>
            <person name="Cameron J.H."/>
            <person name="Bartlett D.H."/>
        </authorList>
    </citation>
    <scope>NUCLEOTIDE SEQUENCE [LARGE SCALE GENOMIC DNA]</scope>
    <source>
        <strain evidence="2 3">MTCD1</strain>
    </source>
</reference>
<evidence type="ECO:0008006" key="4">
    <source>
        <dbReference type="Google" id="ProtNLM"/>
    </source>
</evidence>
<dbReference type="RefSeq" id="WP_057181461.1">
    <property type="nucleotide sequence ID" value="NZ_BDQM01000025.1"/>
</dbReference>
<keyword evidence="1" id="KW-0812">Transmembrane</keyword>
<dbReference type="Proteomes" id="UP000197068">
    <property type="component" value="Unassembled WGS sequence"/>
</dbReference>
<accession>A0ABQ0MZM0</accession>
<feature type="transmembrane region" description="Helical" evidence="1">
    <location>
        <begin position="172"/>
        <end position="191"/>
    </location>
</feature>
<organism evidence="2 3">
    <name type="scientific">Colwellia marinimaniae</name>
    <dbReference type="NCBI Taxonomy" id="1513592"/>
    <lineage>
        <taxon>Bacteria</taxon>
        <taxon>Pseudomonadati</taxon>
        <taxon>Pseudomonadota</taxon>
        <taxon>Gammaproteobacteria</taxon>
        <taxon>Alteromonadales</taxon>
        <taxon>Colwelliaceae</taxon>
        <taxon>Colwellia</taxon>
    </lineage>
</organism>
<feature type="transmembrane region" description="Helical" evidence="1">
    <location>
        <begin position="141"/>
        <end position="160"/>
    </location>
</feature>
<gene>
    <name evidence="2" type="ORF">MTCD1_02702</name>
</gene>